<organism evidence="1 2">
    <name type="scientific">Vavraia culicis (isolate floridensis)</name>
    <name type="common">Microsporidian parasite</name>
    <dbReference type="NCBI Taxonomy" id="948595"/>
    <lineage>
        <taxon>Eukaryota</taxon>
        <taxon>Fungi</taxon>
        <taxon>Fungi incertae sedis</taxon>
        <taxon>Microsporidia</taxon>
        <taxon>Pleistophoridae</taxon>
        <taxon>Vavraia</taxon>
    </lineage>
</organism>
<dbReference type="EMBL" id="GL877721">
    <property type="protein sequence ID" value="ELA45750.2"/>
    <property type="molecule type" value="Genomic_DNA"/>
</dbReference>
<dbReference type="VEuPathDB" id="MicrosporidiaDB:VCUG_02763"/>
<feature type="non-terminal residue" evidence="1">
    <location>
        <position position="195"/>
    </location>
</feature>
<dbReference type="GeneID" id="19880619"/>
<sequence length="195" mass="22338">IPHISNCIEKKFIDKPITIYHAKVLGQFGRTIFLKDLCLRDNYEVPNDVECVILRNVDIKEGTKLMLNSACKYLNVEVQKGCIDVSKVEKLAKVVFFNCLPVCEGNLWRFSAKHKDCTDTSQKKRLELPNCIEDIVLEHVSVPKDTLLVVNEGYRNVAIIFSKGYFDLSKVKQLRKFKLLITEQSSTNIELTDLT</sequence>
<feature type="non-terminal residue" evidence="1">
    <location>
        <position position="1"/>
    </location>
</feature>
<protein>
    <submittedName>
        <fullName evidence="1">Uncharacterized protein</fullName>
    </submittedName>
</protein>
<gene>
    <name evidence="1" type="ORF">VCUG_02763</name>
</gene>
<evidence type="ECO:0000313" key="2">
    <source>
        <dbReference type="Proteomes" id="UP000011081"/>
    </source>
</evidence>
<dbReference type="InParanoid" id="L2GRL7"/>
<dbReference type="RefSeq" id="XP_008075774.1">
    <property type="nucleotide sequence ID" value="XM_008077583.1"/>
</dbReference>
<name>L2GRL7_VAVCU</name>
<proteinExistence type="predicted"/>
<reference evidence="2" key="1">
    <citation type="submission" date="2011-03" db="EMBL/GenBank/DDBJ databases">
        <title>The genome sequence of Vavraia culicis strain floridensis.</title>
        <authorList>
            <consortium name="The Broad Institute Genome Sequencing Platform"/>
            <person name="Cuomo C."/>
            <person name="Becnel J."/>
            <person name="Sanscrainte N."/>
            <person name="Young S.K."/>
            <person name="Zeng Q."/>
            <person name="Gargeya S."/>
            <person name="Fitzgerald M."/>
            <person name="Haas B."/>
            <person name="Abouelleil A."/>
            <person name="Alvarado L."/>
            <person name="Arachchi H.M."/>
            <person name="Berlin A."/>
            <person name="Chapman S.B."/>
            <person name="Gearin G."/>
            <person name="Goldberg J."/>
            <person name="Griggs A."/>
            <person name="Gujja S."/>
            <person name="Hansen M."/>
            <person name="Heiman D."/>
            <person name="Howarth C."/>
            <person name="Larimer J."/>
            <person name="Lui A."/>
            <person name="MacDonald P.J.P."/>
            <person name="McCowen C."/>
            <person name="Montmayeur A."/>
            <person name="Murphy C."/>
            <person name="Neiman D."/>
            <person name="Pearson M."/>
            <person name="Priest M."/>
            <person name="Roberts A."/>
            <person name="Saif S."/>
            <person name="Shea T."/>
            <person name="Sisk P."/>
            <person name="Stolte C."/>
            <person name="Sykes S."/>
            <person name="Wortman J."/>
            <person name="Nusbaum C."/>
            <person name="Birren B."/>
        </authorList>
    </citation>
    <scope>NUCLEOTIDE SEQUENCE [LARGE SCALE GENOMIC DNA]</scope>
    <source>
        <strain evidence="2">floridensis</strain>
    </source>
</reference>
<keyword evidence="2" id="KW-1185">Reference proteome</keyword>
<evidence type="ECO:0000313" key="1">
    <source>
        <dbReference type="EMBL" id="ELA45750.2"/>
    </source>
</evidence>
<dbReference type="Proteomes" id="UP000011081">
    <property type="component" value="Unassembled WGS sequence"/>
</dbReference>
<dbReference type="AlphaFoldDB" id="L2GRL7"/>
<accession>L2GRL7</accession>